<keyword evidence="3" id="KW-1185">Reference proteome</keyword>
<dbReference type="PANTHER" id="PTHR15545">
    <property type="entry name" value="PDZ DOMAIN CONTAINING RING FINGER PROTEIN 3, 4"/>
    <property type="match status" value="1"/>
</dbReference>
<dbReference type="RefSeq" id="XP_034112061.1">
    <property type="nucleotide sequence ID" value="XM_034256170.2"/>
</dbReference>
<dbReference type="Pfam" id="PF00595">
    <property type="entry name" value="PDZ"/>
    <property type="match status" value="1"/>
</dbReference>
<feature type="domain" description="PDZ" evidence="2">
    <location>
        <begin position="181"/>
        <end position="289"/>
    </location>
</feature>
<dbReference type="Proteomes" id="UP000515160">
    <property type="component" value="Chromosome 4"/>
</dbReference>
<dbReference type="Gene3D" id="2.30.42.10">
    <property type="match status" value="1"/>
</dbReference>
<dbReference type="CTD" id="43809"/>
<dbReference type="OrthoDB" id="6270329at2759"/>
<organism evidence="3 4">
    <name type="scientific">Drosophila albomicans</name>
    <name type="common">Fruit fly</name>
    <dbReference type="NCBI Taxonomy" id="7291"/>
    <lineage>
        <taxon>Eukaryota</taxon>
        <taxon>Metazoa</taxon>
        <taxon>Ecdysozoa</taxon>
        <taxon>Arthropoda</taxon>
        <taxon>Hexapoda</taxon>
        <taxon>Insecta</taxon>
        <taxon>Pterygota</taxon>
        <taxon>Neoptera</taxon>
        <taxon>Endopterygota</taxon>
        <taxon>Diptera</taxon>
        <taxon>Brachycera</taxon>
        <taxon>Muscomorpha</taxon>
        <taxon>Ephydroidea</taxon>
        <taxon>Drosophilidae</taxon>
        <taxon>Drosophila</taxon>
    </lineage>
</organism>
<feature type="compositionally biased region" description="Polar residues" evidence="1">
    <location>
        <begin position="546"/>
        <end position="564"/>
    </location>
</feature>
<dbReference type="InterPro" id="IPR001478">
    <property type="entry name" value="PDZ"/>
</dbReference>
<dbReference type="InterPro" id="IPR051971">
    <property type="entry name" value="E3_ubiquitin-PDZ_ligase"/>
</dbReference>
<reference evidence="4" key="1">
    <citation type="submission" date="2025-08" db="UniProtKB">
        <authorList>
            <consortium name="RefSeq"/>
        </authorList>
    </citation>
    <scope>IDENTIFICATION</scope>
    <source>
        <strain evidence="4">15112-1751.03</strain>
        <tissue evidence="4">Whole Adult</tissue>
    </source>
</reference>
<name>A0A6P8X772_DROAB</name>
<evidence type="ECO:0000256" key="1">
    <source>
        <dbReference type="SAM" id="MobiDB-lite"/>
    </source>
</evidence>
<dbReference type="SUPFAM" id="SSF50156">
    <property type="entry name" value="PDZ domain-like"/>
    <property type="match status" value="1"/>
</dbReference>
<accession>A0A6P8X772</accession>
<sequence>MCSNNCVSVVDLDYVLIKLNGSDISSLSSYEVVQMFLQSKENLVVELSRKTNHLQFSDAEQNKFDIYTKHENILQLPKDTRDGSQPNTNSISFPLPQKNEIILTLRAFNNVNVDAEPLLTDVEHATVVSKGTQTTTENGFDIKQNIDHNKDIVQSIADHFIEQQHHLFEQCLEPEIDIEEITLINKDSIGGNLGLSVSCPNDFEESIKPVIRNDNSNNTDLTILDEHDACEDVFISDIQSESIADIDGRLRRGDQILRINGLDIKTKKHAESQISMNGKAVTLLVSRILYPGEDEDDDDDDDDIDSNFEYANRLLPDDYTNVVDKLDTILLAQQQQSVLTGNNLITTQTNCKSARVNPDDLKNETQISTLSLRDEEPTKLPKLHLKSKLQSDCPCQLSEKNLSARSGDKASKTAKYGYDESEHIYETIPEDSESEPLYCSPYQSSNYMTAMGSCSSADVLEMQQQTQRVAQWLGLKKIGSRSIHTLSGRLTKQQNRLPNRICTLTNTTSGSSSSGAAYSACGYINIDSDHANQNLLVNQNKEEIDTSSSAYNTGGSNNSASPRQNGPIANLNNENSTSFQIISGALKNTASTIEPFGKCSRIHCPAHVSQKEQIANISQNKSHTDEPHTGPLSAKADVKVSRLQPTEEQQVQSCPQFNAPNLSRYHFVSSQEVSSKIVSGVSKPNAILVHTENVSEEIPMVWKVKRRPDGTRYIVKRPVRNHLHLGIRKNLRNGDLTTTEDDTISEVKIGRYWTKEERKRHIERARERRHHQQLINQPQYPT</sequence>
<protein>
    <submittedName>
        <fullName evidence="4">Slo-interacting protein 1 isoform X1</fullName>
    </submittedName>
</protein>
<dbReference type="PROSITE" id="PS50106">
    <property type="entry name" value="PDZ"/>
    <property type="match status" value="1"/>
</dbReference>
<dbReference type="SMART" id="SM00228">
    <property type="entry name" value="PDZ"/>
    <property type="match status" value="1"/>
</dbReference>
<feature type="region of interest" description="Disordered" evidence="1">
    <location>
        <begin position="763"/>
        <end position="782"/>
    </location>
</feature>
<feature type="region of interest" description="Disordered" evidence="1">
    <location>
        <begin position="546"/>
        <end position="572"/>
    </location>
</feature>
<feature type="compositionally biased region" description="Polar residues" evidence="1">
    <location>
        <begin position="773"/>
        <end position="782"/>
    </location>
</feature>
<evidence type="ECO:0000313" key="4">
    <source>
        <dbReference type="RefSeq" id="XP_034112061.1"/>
    </source>
</evidence>
<evidence type="ECO:0000259" key="2">
    <source>
        <dbReference type="PROSITE" id="PS50106"/>
    </source>
</evidence>
<dbReference type="AlphaFoldDB" id="A0A6P8X772"/>
<proteinExistence type="predicted"/>
<gene>
    <name evidence="4" type="primary">LOC117573186</name>
</gene>
<dbReference type="InterPro" id="IPR036034">
    <property type="entry name" value="PDZ_sf"/>
</dbReference>
<dbReference type="PANTHER" id="PTHR15545:SF8">
    <property type="entry name" value="SLO-INTERACTING PROTEIN 1"/>
    <property type="match status" value="1"/>
</dbReference>
<evidence type="ECO:0000313" key="3">
    <source>
        <dbReference type="Proteomes" id="UP000515160"/>
    </source>
</evidence>
<dbReference type="GeneID" id="117573186"/>